<feature type="domain" description="Fibronectin type-III" evidence="3">
    <location>
        <begin position="221"/>
        <end position="316"/>
    </location>
</feature>
<reference evidence="4" key="1">
    <citation type="submission" date="2021-02" db="EMBL/GenBank/DDBJ databases">
        <authorList>
            <person name="Nowell W R."/>
        </authorList>
    </citation>
    <scope>NUCLEOTIDE SEQUENCE</scope>
</reference>
<gene>
    <name evidence="4" type="ORF">SMN809_LOCUS15668</name>
</gene>
<dbReference type="CDD" id="cd00063">
    <property type="entry name" value="FN3"/>
    <property type="match status" value="7"/>
</dbReference>
<comment type="caution">
    <text evidence="4">The sequence shown here is derived from an EMBL/GenBank/DDBJ whole genome shotgun (WGS) entry which is preliminary data.</text>
</comment>
<evidence type="ECO:0000256" key="2">
    <source>
        <dbReference type="SAM" id="Phobius"/>
    </source>
</evidence>
<evidence type="ECO:0000259" key="3">
    <source>
        <dbReference type="PROSITE" id="PS50853"/>
    </source>
</evidence>
<dbReference type="SMART" id="SM00060">
    <property type="entry name" value="FN3"/>
    <property type="match status" value="9"/>
</dbReference>
<dbReference type="InterPro" id="IPR003961">
    <property type="entry name" value="FN3_dom"/>
</dbReference>
<feature type="domain" description="Fibronectin type-III" evidence="3">
    <location>
        <begin position="119"/>
        <end position="217"/>
    </location>
</feature>
<feature type="domain" description="Fibronectin type-III" evidence="3">
    <location>
        <begin position="17"/>
        <end position="115"/>
    </location>
</feature>
<feature type="transmembrane region" description="Helical" evidence="2">
    <location>
        <begin position="1026"/>
        <end position="1052"/>
    </location>
</feature>
<dbReference type="Proteomes" id="UP000676336">
    <property type="component" value="Unassembled WGS sequence"/>
</dbReference>
<dbReference type="InterPro" id="IPR013783">
    <property type="entry name" value="Ig-like_fold"/>
</dbReference>
<accession>A0A8S2PWL1</accession>
<dbReference type="Gene3D" id="2.60.40.10">
    <property type="entry name" value="Immunoglobulins"/>
    <property type="match status" value="8"/>
</dbReference>
<keyword evidence="2" id="KW-0472">Membrane</keyword>
<dbReference type="Pfam" id="PF00041">
    <property type="entry name" value="fn3"/>
    <property type="match status" value="6"/>
</dbReference>
<keyword evidence="2" id="KW-1133">Transmembrane helix</keyword>
<evidence type="ECO:0000313" key="4">
    <source>
        <dbReference type="EMBL" id="CAF4069637.1"/>
    </source>
</evidence>
<name>A0A8S2PWL1_9BILA</name>
<feature type="non-terminal residue" evidence="4">
    <location>
        <position position="1223"/>
    </location>
</feature>
<feature type="domain" description="Fibronectin type-III" evidence="3">
    <location>
        <begin position="404"/>
        <end position="501"/>
    </location>
</feature>
<protein>
    <recommendedName>
        <fullName evidence="3">Fibronectin type-III domain-containing protein</fullName>
    </recommendedName>
</protein>
<dbReference type="SUPFAM" id="SSF49265">
    <property type="entry name" value="Fibronectin type III"/>
    <property type="match status" value="6"/>
</dbReference>
<evidence type="ECO:0000313" key="5">
    <source>
        <dbReference type="Proteomes" id="UP000676336"/>
    </source>
</evidence>
<feature type="domain" description="Fibronectin type-III" evidence="3">
    <location>
        <begin position="709"/>
        <end position="805"/>
    </location>
</feature>
<dbReference type="PANTHER" id="PTHR13817">
    <property type="entry name" value="TITIN"/>
    <property type="match status" value="1"/>
</dbReference>
<dbReference type="InterPro" id="IPR036116">
    <property type="entry name" value="FN3_sf"/>
</dbReference>
<dbReference type="InterPro" id="IPR050964">
    <property type="entry name" value="Striated_Muscle_Regulatory"/>
</dbReference>
<feature type="domain" description="Fibronectin type-III" evidence="3">
    <location>
        <begin position="506"/>
        <end position="606"/>
    </location>
</feature>
<dbReference type="AlphaFoldDB" id="A0A8S2PWL1"/>
<dbReference type="EMBL" id="CAJOBI010006796">
    <property type="protein sequence ID" value="CAF4069637.1"/>
    <property type="molecule type" value="Genomic_DNA"/>
</dbReference>
<organism evidence="4 5">
    <name type="scientific">Rotaria magnacalcarata</name>
    <dbReference type="NCBI Taxonomy" id="392030"/>
    <lineage>
        <taxon>Eukaryota</taxon>
        <taxon>Metazoa</taxon>
        <taxon>Spiralia</taxon>
        <taxon>Gnathifera</taxon>
        <taxon>Rotifera</taxon>
        <taxon>Eurotatoria</taxon>
        <taxon>Bdelloidea</taxon>
        <taxon>Philodinida</taxon>
        <taxon>Philodinidae</taxon>
        <taxon>Rotaria</taxon>
    </lineage>
</organism>
<dbReference type="PROSITE" id="PS50853">
    <property type="entry name" value="FN3"/>
    <property type="match status" value="7"/>
</dbReference>
<dbReference type="PANTHER" id="PTHR13817:SF121">
    <property type="entry name" value="PROTEIN SIDEKICK-LIKE PROTEIN"/>
    <property type="match status" value="1"/>
</dbReference>
<evidence type="ECO:0000256" key="1">
    <source>
        <dbReference type="ARBA" id="ARBA00022737"/>
    </source>
</evidence>
<sequence length="1223" mass="139590">ASENVKVRTLEGIPSRAPTLIQYEPMNSTAIMIKWQGPSSSYINGILNSFKIELIDLKRNITLYQEQQAKPIELYQFVIGSLKKFTNYSVRINCATKIGSGPWSSPTIFVRTHEDVPDQVENLTFSNVYDTSLDISWQKPSEINGHLIGYELEWYQINNTQSNLYDRSVIEIEPHLTTYKINNLSATTCYTISVRAKTRKGFGLKRSASIESGYPPEMPSPPTNMEIISIEKRSVTIKFSPGYTGKTNILRYIVQIQMRSNNSQWENTQSFHIEQSKLIVRDLYPNRSYRIRMSAVNIKGTSNASIPTEFFRTKPDVPSSVPQLLLAQAINSSAIRVRWMIMYYALSSPRVIHTIDYSDNSSSISYILNNLDGYNNYSCSICVCTSTGCSSYSPAFEFRTDESVPSKPTEVFFSNVGYSSAYMTWQKPTKLNGILIGYKIVYWGLDDEQTQSEIDDLTSATNSYSFKELEKTTPYTFILCAKTRIGCGEKSINRLLTMENRERPDAPLPPTIIESSINATSLILTWRKDGDFNYAPIRYIFIEYQEEHSTTWKPYDPINKPDGQITKLLVQNLKPNTKYRFRLASQNDMGISDYSRSTNFVRTKESAPLIQLTINYILTTQPCQIDIYLKELDSIDNNTRLKVLMKSVSNEETFQTSYHSINEDYSIHLDNLCQNSNINETHVLHVCLSNAVGDGPLSFARYFHIQSPAPLNISINSMNVSVLSPREILVRWNISQILSSINYRIRWAAANETDKEKSLIASYNESMVILDNLTPFTTYKIMINIFNINGDGLLYETDVVGTYEDVPGPMDQLTFSYVTFTSLQIEWQAPKSLNGILRSYELTYDNHLSFPSLMNTSSTRVKTIKQLLSPNITLLRIDELDSYQSYEFSLCACTIQCGPCIHKSIQTGPQKLAPLPPFDLFINKRSELIWKSSIKSEYYLVELSHDHGHTWKFIDQTFKSPLNLAKFQLNDSIEYYFRIYSVNRIGISEPSQIYRHNFTIFSTSFPLINPLQFVSNIFTFTRTNPLFFYIILGLVLLLIFMVICIVITCCCCRMKLKKTKLLQSTNTLSSNLNTAESKQSLYTSTTLLTPIKKELIIHRNRDSLALSDLIYNNFSSRSPPRPIPTPTVYDDLNSTKSLLTNNNNASNHSIDETQSKTDYSWYHALPQQLYTYMTNNHLTNRIMEENEHDSDEIDLAVAFSGAILMNNVPRSRAAVNGCSSFAL</sequence>
<keyword evidence="2" id="KW-0812">Transmembrane</keyword>
<feature type="domain" description="Fibronectin type-III" evidence="3">
    <location>
        <begin position="809"/>
        <end position="910"/>
    </location>
</feature>
<proteinExistence type="predicted"/>
<keyword evidence="1" id="KW-0677">Repeat</keyword>